<dbReference type="Proteomes" id="UP001150941">
    <property type="component" value="Unassembled WGS sequence"/>
</dbReference>
<protein>
    <submittedName>
        <fullName evidence="1">Uncharacterized protein</fullName>
    </submittedName>
</protein>
<sequence>MTGDITGVGDEVDLKLVAEDAEYIDADGDRVESKAEGLVVTSADDLLVATDLDANEGEPDAVELILIADGPAEEDGPGEDGTGVETEEKVEDFFVTEEADTEDVVAAFKVDELGRLDDVGIEVAVVGVK</sequence>
<organism evidence="1 2">
    <name type="scientific">Penicillium chermesinum</name>
    <dbReference type="NCBI Taxonomy" id="63820"/>
    <lineage>
        <taxon>Eukaryota</taxon>
        <taxon>Fungi</taxon>
        <taxon>Dikarya</taxon>
        <taxon>Ascomycota</taxon>
        <taxon>Pezizomycotina</taxon>
        <taxon>Eurotiomycetes</taxon>
        <taxon>Eurotiomycetidae</taxon>
        <taxon>Eurotiales</taxon>
        <taxon>Aspergillaceae</taxon>
        <taxon>Penicillium</taxon>
    </lineage>
</organism>
<reference evidence="1" key="1">
    <citation type="submission" date="2022-11" db="EMBL/GenBank/DDBJ databases">
        <authorList>
            <person name="Petersen C."/>
        </authorList>
    </citation>
    <scope>NUCLEOTIDE SEQUENCE</scope>
    <source>
        <strain evidence="1">IBT 19713</strain>
    </source>
</reference>
<dbReference type="RefSeq" id="XP_058325585.1">
    <property type="nucleotide sequence ID" value="XM_058480062.1"/>
</dbReference>
<proteinExistence type="predicted"/>
<dbReference type="AlphaFoldDB" id="A0A9W9TA10"/>
<name>A0A9W9TA10_9EURO</name>
<dbReference type="EMBL" id="JAPQKS010000009">
    <property type="protein sequence ID" value="KAJ5215088.1"/>
    <property type="molecule type" value="Genomic_DNA"/>
</dbReference>
<reference evidence="1" key="2">
    <citation type="journal article" date="2023" name="IMA Fungus">
        <title>Comparative genomic study of the Penicillium genus elucidates a diverse pangenome and 15 lateral gene transfer events.</title>
        <authorList>
            <person name="Petersen C."/>
            <person name="Sorensen T."/>
            <person name="Nielsen M.R."/>
            <person name="Sondergaard T.E."/>
            <person name="Sorensen J.L."/>
            <person name="Fitzpatrick D.A."/>
            <person name="Frisvad J.C."/>
            <person name="Nielsen K.L."/>
        </authorList>
    </citation>
    <scope>NUCLEOTIDE SEQUENCE</scope>
    <source>
        <strain evidence="1">IBT 19713</strain>
    </source>
</reference>
<evidence type="ECO:0000313" key="1">
    <source>
        <dbReference type="EMBL" id="KAJ5215088.1"/>
    </source>
</evidence>
<evidence type="ECO:0000313" key="2">
    <source>
        <dbReference type="Proteomes" id="UP001150941"/>
    </source>
</evidence>
<keyword evidence="2" id="KW-1185">Reference proteome</keyword>
<gene>
    <name evidence="1" type="ORF">N7468_010767</name>
</gene>
<dbReference type="GeneID" id="83207366"/>
<accession>A0A9W9TA10</accession>
<comment type="caution">
    <text evidence="1">The sequence shown here is derived from an EMBL/GenBank/DDBJ whole genome shotgun (WGS) entry which is preliminary data.</text>
</comment>